<evidence type="ECO:0000256" key="1">
    <source>
        <dbReference type="ARBA" id="ARBA00004571"/>
    </source>
</evidence>
<evidence type="ECO:0000256" key="2">
    <source>
        <dbReference type="ARBA" id="ARBA00022448"/>
    </source>
</evidence>
<gene>
    <name evidence="10" type="ORF">DUE52_22575</name>
</gene>
<dbReference type="SUPFAM" id="SSF49464">
    <property type="entry name" value="Carboxypeptidase regulatory domain-like"/>
    <property type="match status" value="1"/>
</dbReference>
<evidence type="ECO:0000256" key="6">
    <source>
        <dbReference type="ARBA" id="ARBA00023136"/>
    </source>
</evidence>
<evidence type="ECO:0000313" key="10">
    <source>
        <dbReference type="EMBL" id="RCR67363.1"/>
    </source>
</evidence>
<comment type="caution">
    <text evidence="10">The sequence shown here is derived from an EMBL/GenBank/DDBJ whole genome shotgun (WGS) entry which is preliminary data.</text>
</comment>
<dbReference type="Pfam" id="PF07715">
    <property type="entry name" value="Plug"/>
    <property type="match status" value="1"/>
</dbReference>
<keyword evidence="11" id="KW-1185">Reference proteome</keyword>
<dbReference type="RefSeq" id="WP_114408363.1">
    <property type="nucleotide sequence ID" value="NZ_QOWE01000020.1"/>
</dbReference>
<keyword evidence="2 8" id="KW-0813">Transport</keyword>
<dbReference type="SUPFAM" id="SSF56935">
    <property type="entry name" value="Porins"/>
    <property type="match status" value="1"/>
</dbReference>
<dbReference type="GO" id="GO:0015344">
    <property type="term" value="F:siderophore uptake transmembrane transporter activity"/>
    <property type="evidence" value="ECO:0007669"/>
    <property type="project" value="TreeGrafter"/>
</dbReference>
<evidence type="ECO:0000256" key="7">
    <source>
        <dbReference type="ARBA" id="ARBA00023237"/>
    </source>
</evidence>
<keyword evidence="7 8" id="KW-0998">Cell outer membrane</keyword>
<accession>A0A368JLC8</accession>
<dbReference type="Pfam" id="PF13715">
    <property type="entry name" value="CarbopepD_reg_2"/>
    <property type="match status" value="1"/>
</dbReference>
<dbReference type="NCBIfam" id="TIGR04057">
    <property type="entry name" value="SusC_RagA_signa"/>
    <property type="match status" value="1"/>
</dbReference>
<evidence type="ECO:0000256" key="3">
    <source>
        <dbReference type="ARBA" id="ARBA00022452"/>
    </source>
</evidence>
<proteinExistence type="inferred from homology"/>
<dbReference type="Gene3D" id="2.170.130.10">
    <property type="entry name" value="TonB-dependent receptor, plug domain"/>
    <property type="match status" value="1"/>
</dbReference>
<dbReference type="GO" id="GO:0044718">
    <property type="term" value="P:siderophore transmembrane transport"/>
    <property type="evidence" value="ECO:0007669"/>
    <property type="project" value="TreeGrafter"/>
</dbReference>
<dbReference type="PANTHER" id="PTHR30069">
    <property type="entry name" value="TONB-DEPENDENT OUTER MEMBRANE RECEPTOR"/>
    <property type="match status" value="1"/>
</dbReference>
<dbReference type="EMBL" id="QOWE01000020">
    <property type="protein sequence ID" value="RCR67363.1"/>
    <property type="molecule type" value="Genomic_DNA"/>
</dbReference>
<dbReference type="InterPro" id="IPR039426">
    <property type="entry name" value="TonB-dep_rcpt-like"/>
</dbReference>
<feature type="domain" description="TonB-dependent receptor plug" evidence="9">
    <location>
        <begin position="135"/>
        <end position="254"/>
    </location>
</feature>
<evidence type="ECO:0000256" key="8">
    <source>
        <dbReference type="PROSITE-ProRule" id="PRU01360"/>
    </source>
</evidence>
<dbReference type="Gene3D" id="2.60.40.1120">
    <property type="entry name" value="Carboxypeptidase-like, regulatory domain"/>
    <property type="match status" value="1"/>
</dbReference>
<dbReference type="InterPro" id="IPR008969">
    <property type="entry name" value="CarboxyPept-like_regulatory"/>
</dbReference>
<organism evidence="10 11">
    <name type="scientific">Larkinella punicea</name>
    <dbReference type="NCBI Taxonomy" id="2315727"/>
    <lineage>
        <taxon>Bacteria</taxon>
        <taxon>Pseudomonadati</taxon>
        <taxon>Bacteroidota</taxon>
        <taxon>Cytophagia</taxon>
        <taxon>Cytophagales</taxon>
        <taxon>Spirosomataceae</taxon>
        <taxon>Larkinella</taxon>
    </lineage>
</organism>
<keyword evidence="3 8" id="KW-1134">Transmembrane beta strand</keyword>
<dbReference type="Gene3D" id="2.40.170.20">
    <property type="entry name" value="TonB-dependent receptor, beta-barrel domain"/>
    <property type="match status" value="1"/>
</dbReference>
<comment type="similarity">
    <text evidence="8">Belongs to the TonB-dependent receptor family.</text>
</comment>
<dbReference type="InterPro" id="IPR037066">
    <property type="entry name" value="Plug_dom_sf"/>
</dbReference>
<reference evidence="10 11" key="1">
    <citation type="submission" date="2018-07" db="EMBL/GenBank/DDBJ databases">
        <title>Genome analysis of Larkinella rosea.</title>
        <authorList>
            <person name="Zhou Z."/>
            <person name="Wang G."/>
        </authorList>
    </citation>
    <scope>NUCLEOTIDE SEQUENCE [LARGE SCALE GENOMIC DNA]</scope>
    <source>
        <strain evidence="11">zzj9</strain>
    </source>
</reference>
<name>A0A368JLC8_9BACT</name>
<dbReference type="InterPro" id="IPR036942">
    <property type="entry name" value="Beta-barrel_TonB_sf"/>
</dbReference>
<dbReference type="NCBIfam" id="TIGR04056">
    <property type="entry name" value="OMP_RagA_SusC"/>
    <property type="match status" value="1"/>
</dbReference>
<comment type="subcellular location">
    <subcellularLocation>
        <location evidence="1 8">Cell outer membrane</location>
        <topology evidence="1 8">Multi-pass membrane protein</topology>
    </subcellularLocation>
</comment>
<evidence type="ECO:0000313" key="11">
    <source>
        <dbReference type="Proteomes" id="UP000253383"/>
    </source>
</evidence>
<dbReference type="OrthoDB" id="9768177at2"/>
<keyword evidence="5" id="KW-0732">Signal</keyword>
<evidence type="ECO:0000256" key="5">
    <source>
        <dbReference type="ARBA" id="ARBA00022729"/>
    </source>
</evidence>
<sequence>MKSKLFHVKSGFRGLLFVLFLLVGWEINAQTTTYTFQGKVTTKNDSKPMPGAAVGIIGTTAGGISDQTGAYRFTASLAPGTYTLQFSSIGYQTQRQTVTLSQNTTVSTDGSLADDALGLDEVVVTGTSGATSRKQLGNTIATVQAKDLQLSAATSIDQALAGKVSGAQITQNSGNPAGGISVRLRGPSTIVGSSDPLYIVDGVIVNNDSRELIDLGGYSQNRLVDINPNDIERIEIIKGAAAAAIYGSRANNGVVQIFTKRGQEGRPTITFSTQFRLSDIRKTLPYNEHPATFANATVTDKTQTPVTRYDLQKDIFRTATGHEQYLSVSGGTPTTQYFFSGSLFANQGIVQGSDFSRASSRMRIQQTLTKWATLSIGSAYTYSNSKEIPNGGINEAYGALTGFIFSNNFINPQPDPATGVYPSTAPVSVVRRTNPLEAIARFDFRQRTSRYIGDAQLNLTPLPGLGIDFTFGLDTYSQLATGYIPPNNTTPSYNAGYSRKSEASILQLNNDLNIRYQASPTEWLKSTTGIGATLQYDRSFTTGITAQQLGVFGQTINNGANILAAESRTERSFFGVFAQQTFGLFNRFFVTAAGRVDAASVYGIDNRWQFYPKVSGSYVVSEEPFWKNSSLANALPDFKIRAAWGQAGNLTAIGPYDRFTNYAPVSVGGQVGYAAPAQLGNFSVKPERQTELEIGTDFSLAKNRIGVEFTYYHKEVKDLILNRTLSPSSGYNNRFVNIGTMTNRGFEVLVRAIPVETKNVRWNITATYTQNKNVTDGVEGNGVLPFAGGFGQVAAVNGYPLGAFYATFFARNPDGSLLLTPGGLPQRERGIQGANGTYTVQRAADGQPSGTILSKVIGNPNPTAIYSLINEVSLGSRWSFRMQWDAMQNFDVFNFTKRVGDRDLYGGLKGYEPELRGEVPKGTSAALFSIFENWIEDGSFIKLRELSAAYTVTPKFWGFRNVRFSVAGRNLLSIDNYSGYDPETNAAGQSNAVRGFDFVEVPIPRTLTVGINATF</sequence>
<dbReference type="InterPro" id="IPR023997">
    <property type="entry name" value="TonB-dep_OMP_SusC/RagA_CS"/>
</dbReference>
<dbReference type="InterPro" id="IPR012910">
    <property type="entry name" value="Plug_dom"/>
</dbReference>
<keyword evidence="4 8" id="KW-0812">Transmembrane</keyword>
<evidence type="ECO:0000256" key="4">
    <source>
        <dbReference type="ARBA" id="ARBA00022692"/>
    </source>
</evidence>
<dbReference type="PROSITE" id="PS52016">
    <property type="entry name" value="TONB_DEPENDENT_REC_3"/>
    <property type="match status" value="1"/>
</dbReference>
<dbReference type="InterPro" id="IPR023996">
    <property type="entry name" value="TonB-dep_OMP_SusC/RagA"/>
</dbReference>
<keyword evidence="6 8" id="KW-0472">Membrane</keyword>
<protein>
    <submittedName>
        <fullName evidence="10">SusC/RagA family TonB-linked outer membrane protein</fullName>
    </submittedName>
</protein>
<dbReference type="GO" id="GO:0009279">
    <property type="term" value="C:cell outer membrane"/>
    <property type="evidence" value="ECO:0007669"/>
    <property type="project" value="UniProtKB-SubCell"/>
</dbReference>
<dbReference type="Proteomes" id="UP000253383">
    <property type="component" value="Unassembled WGS sequence"/>
</dbReference>
<dbReference type="PANTHER" id="PTHR30069:SF29">
    <property type="entry name" value="HEMOGLOBIN AND HEMOGLOBIN-HAPTOGLOBIN-BINDING PROTEIN 1-RELATED"/>
    <property type="match status" value="1"/>
</dbReference>
<dbReference type="AlphaFoldDB" id="A0A368JLC8"/>
<evidence type="ECO:0000259" key="9">
    <source>
        <dbReference type="Pfam" id="PF07715"/>
    </source>
</evidence>